<dbReference type="AlphaFoldDB" id="A0A831PJR4"/>
<dbReference type="InterPro" id="IPR000889">
    <property type="entry name" value="Glutathione_peroxidase"/>
</dbReference>
<evidence type="ECO:0000256" key="6">
    <source>
        <dbReference type="SAM" id="SignalP"/>
    </source>
</evidence>
<protein>
    <recommendedName>
        <fullName evidence="5">Glutathione peroxidase</fullName>
    </recommendedName>
</protein>
<dbReference type="Gene3D" id="3.40.30.10">
    <property type="entry name" value="Glutaredoxin"/>
    <property type="match status" value="1"/>
</dbReference>
<name>A0A831PJR4_9BACT</name>
<keyword evidence="6" id="KW-0732">Signal</keyword>
<dbReference type="PRINTS" id="PR01011">
    <property type="entry name" value="GLUTPROXDASE"/>
</dbReference>
<dbReference type="Proteomes" id="UP000886047">
    <property type="component" value="Unassembled WGS sequence"/>
</dbReference>
<sequence length="181" mass="20540">MLKKLCVLVSFLLVTNLVFAQKTLHDFSARTITGEILDFSTLKGKKVLIVNTATECSLTPQFKKMQELYEEYGACNLEIIAFPSNDFGSQEPGTNEQINEFCTKKYGVSFTLMEKISIKGDDMHPVYKWLTSSEENGTLDGRVIWNFQKFLVDEKGQVIKSLSPITGVQNQRIIEWLQEGL</sequence>
<feature type="signal peptide" evidence="6">
    <location>
        <begin position="1"/>
        <end position="20"/>
    </location>
</feature>
<evidence type="ECO:0000256" key="2">
    <source>
        <dbReference type="ARBA" id="ARBA00022559"/>
    </source>
</evidence>
<feature type="active site" evidence="4">
    <location>
        <position position="56"/>
    </location>
</feature>
<dbReference type="SUPFAM" id="SSF52833">
    <property type="entry name" value="Thioredoxin-like"/>
    <property type="match status" value="1"/>
</dbReference>
<gene>
    <name evidence="7" type="ORF">ENN90_10635</name>
</gene>
<evidence type="ECO:0000256" key="1">
    <source>
        <dbReference type="ARBA" id="ARBA00006926"/>
    </source>
</evidence>
<keyword evidence="2 5" id="KW-0575">Peroxidase</keyword>
<dbReference type="InterPro" id="IPR036249">
    <property type="entry name" value="Thioredoxin-like_sf"/>
</dbReference>
<dbReference type="CDD" id="cd00340">
    <property type="entry name" value="GSH_Peroxidase"/>
    <property type="match status" value="1"/>
</dbReference>
<reference evidence="7" key="1">
    <citation type="journal article" date="2020" name="mSystems">
        <title>Genome- and Community-Level Interaction Insights into Carbon Utilization and Element Cycling Functions of Hydrothermarchaeota in Hydrothermal Sediment.</title>
        <authorList>
            <person name="Zhou Z."/>
            <person name="Liu Y."/>
            <person name="Xu W."/>
            <person name="Pan J."/>
            <person name="Luo Z.H."/>
            <person name="Li M."/>
        </authorList>
    </citation>
    <scope>NUCLEOTIDE SEQUENCE [LARGE SCALE GENOMIC DNA]</scope>
    <source>
        <strain evidence="7">SpSt-1217</strain>
    </source>
</reference>
<dbReference type="Pfam" id="PF00255">
    <property type="entry name" value="GSHPx"/>
    <property type="match status" value="1"/>
</dbReference>
<organism evidence="7">
    <name type="scientific">Mariniphaga anaerophila</name>
    <dbReference type="NCBI Taxonomy" id="1484053"/>
    <lineage>
        <taxon>Bacteria</taxon>
        <taxon>Pseudomonadati</taxon>
        <taxon>Bacteroidota</taxon>
        <taxon>Bacteroidia</taxon>
        <taxon>Marinilabiliales</taxon>
        <taxon>Prolixibacteraceae</taxon>
        <taxon>Mariniphaga</taxon>
    </lineage>
</organism>
<dbReference type="PANTHER" id="PTHR11592">
    <property type="entry name" value="GLUTATHIONE PEROXIDASE"/>
    <property type="match status" value="1"/>
</dbReference>
<evidence type="ECO:0000313" key="7">
    <source>
        <dbReference type="EMBL" id="HDR52054.1"/>
    </source>
</evidence>
<comment type="similarity">
    <text evidence="1 5">Belongs to the glutathione peroxidase family.</text>
</comment>
<dbReference type="EMBL" id="DSDK01000581">
    <property type="protein sequence ID" value="HDR52054.1"/>
    <property type="molecule type" value="Genomic_DNA"/>
</dbReference>
<dbReference type="PIRSF" id="PIRSF000303">
    <property type="entry name" value="Glutathion_perox"/>
    <property type="match status" value="1"/>
</dbReference>
<dbReference type="GO" id="GO:0034599">
    <property type="term" value="P:cellular response to oxidative stress"/>
    <property type="evidence" value="ECO:0007669"/>
    <property type="project" value="TreeGrafter"/>
</dbReference>
<evidence type="ECO:0000256" key="4">
    <source>
        <dbReference type="PIRSR" id="PIRSR000303-1"/>
    </source>
</evidence>
<evidence type="ECO:0000256" key="5">
    <source>
        <dbReference type="RuleBase" id="RU000499"/>
    </source>
</evidence>
<evidence type="ECO:0000256" key="3">
    <source>
        <dbReference type="ARBA" id="ARBA00023002"/>
    </source>
</evidence>
<dbReference type="PROSITE" id="PS51355">
    <property type="entry name" value="GLUTATHIONE_PEROXID_3"/>
    <property type="match status" value="1"/>
</dbReference>
<accession>A0A831PJR4</accession>
<keyword evidence="3 5" id="KW-0560">Oxidoreductase</keyword>
<dbReference type="GO" id="GO:0004601">
    <property type="term" value="F:peroxidase activity"/>
    <property type="evidence" value="ECO:0007669"/>
    <property type="project" value="UniProtKB-KW"/>
</dbReference>
<proteinExistence type="inferred from homology"/>
<dbReference type="PANTHER" id="PTHR11592:SF78">
    <property type="entry name" value="GLUTATHIONE PEROXIDASE"/>
    <property type="match status" value="1"/>
</dbReference>
<comment type="caution">
    <text evidence="7">The sequence shown here is derived from an EMBL/GenBank/DDBJ whole genome shotgun (WGS) entry which is preliminary data.</text>
</comment>
<feature type="chain" id="PRO_5032508372" description="Glutathione peroxidase" evidence="6">
    <location>
        <begin position="21"/>
        <end position="181"/>
    </location>
</feature>